<dbReference type="AlphaFoldDB" id="A0A6G1I7Q6"/>
<sequence>MVSPAASGPLLLLPPSLPCRGGAGALEPGLATVQLARSPCALQRSTPGFGLPLAASHVPLCVDRPWYRGWDVWELPSIPMCNIPSYSSLSLSSFAAAEKAPLIHIPSPRRNPPADTHLQTIITLPVSSPPPQSLFAV</sequence>
<reference evidence="1" key="1">
    <citation type="journal article" date="2020" name="Stud. Mycol.">
        <title>101 Dothideomycetes genomes: a test case for predicting lifestyles and emergence of pathogens.</title>
        <authorList>
            <person name="Haridas S."/>
            <person name="Albert R."/>
            <person name="Binder M."/>
            <person name="Bloem J."/>
            <person name="Labutti K."/>
            <person name="Salamov A."/>
            <person name="Andreopoulos B."/>
            <person name="Baker S."/>
            <person name="Barry K."/>
            <person name="Bills G."/>
            <person name="Bluhm B."/>
            <person name="Cannon C."/>
            <person name="Castanera R."/>
            <person name="Culley D."/>
            <person name="Daum C."/>
            <person name="Ezra D."/>
            <person name="Gonzalez J."/>
            <person name="Henrissat B."/>
            <person name="Kuo A."/>
            <person name="Liang C."/>
            <person name="Lipzen A."/>
            <person name="Lutzoni F."/>
            <person name="Magnuson J."/>
            <person name="Mondo S."/>
            <person name="Nolan M."/>
            <person name="Ohm R."/>
            <person name="Pangilinan J."/>
            <person name="Park H.-J."/>
            <person name="Ramirez L."/>
            <person name="Alfaro M."/>
            <person name="Sun H."/>
            <person name="Tritt A."/>
            <person name="Yoshinaga Y."/>
            <person name="Zwiers L.-H."/>
            <person name="Turgeon B."/>
            <person name="Goodwin S."/>
            <person name="Spatafora J."/>
            <person name="Crous P."/>
            <person name="Grigoriev I."/>
        </authorList>
    </citation>
    <scope>NUCLEOTIDE SEQUENCE</scope>
    <source>
        <strain evidence="1">CBS 262.69</strain>
    </source>
</reference>
<organism evidence="1 2">
    <name type="scientific">Trichodelitschia bisporula</name>
    <dbReference type="NCBI Taxonomy" id="703511"/>
    <lineage>
        <taxon>Eukaryota</taxon>
        <taxon>Fungi</taxon>
        <taxon>Dikarya</taxon>
        <taxon>Ascomycota</taxon>
        <taxon>Pezizomycotina</taxon>
        <taxon>Dothideomycetes</taxon>
        <taxon>Dothideomycetes incertae sedis</taxon>
        <taxon>Phaeotrichales</taxon>
        <taxon>Phaeotrichaceae</taxon>
        <taxon>Trichodelitschia</taxon>
    </lineage>
</organism>
<dbReference type="EMBL" id="ML996688">
    <property type="protein sequence ID" value="KAF2404214.1"/>
    <property type="molecule type" value="Genomic_DNA"/>
</dbReference>
<dbReference type="Proteomes" id="UP000799640">
    <property type="component" value="Unassembled WGS sequence"/>
</dbReference>
<keyword evidence="2" id="KW-1185">Reference proteome</keyword>
<protein>
    <submittedName>
        <fullName evidence="1">Uncharacterized protein</fullName>
    </submittedName>
</protein>
<name>A0A6G1I7Q6_9PEZI</name>
<evidence type="ECO:0000313" key="2">
    <source>
        <dbReference type="Proteomes" id="UP000799640"/>
    </source>
</evidence>
<accession>A0A6G1I7Q6</accession>
<gene>
    <name evidence="1" type="ORF">EJ06DRAFT_191993</name>
</gene>
<evidence type="ECO:0000313" key="1">
    <source>
        <dbReference type="EMBL" id="KAF2404214.1"/>
    </source>
</evidence>
<proteinExistence type="predicted"/>